<dbReference type="Proteomes" id="UP000469558">
    <property type="component" value="Unassembled WGS sequence"/>
</dbReference>
<accession>A0A8T9BZD6</accession>
<evidence type="ECO:0000313" key="3">
    <source>
        <dbReference type="Proteomes" id="UP000469558"/>
    </source>
</evidence>
<sequence>MLSSSSSFIHSTLSIYHPALKSLLFSVAQLLLAMAIYILFSLIAAKASAFAAYLMYTEDILQKSHFIVSRGLSGSSILVFTFALTYFAASLYGTLLWGFDAPGYIMAGRNVSAASLVTQMLDSPAYILYLDMKRSNLGTLDQELPQLIGANLFKAGSNFTLTPDVERGRAEFVSPVRTGVGGRVWLDGEGLSVGPDTQVMVSYKTDGNGTTIGMECPVQEVSDVGVAQFWNCTVDNTFVLPLLTTVVGRPEVHWDVPSDEVFDSRYIRPDRQRNIWAGFGQGGGTAGMKQMFTVTRGTRRHTFIETTFRSTMLTTAAVPFSSFEVMDMLKRTWSTNITEQQAPILTRLSNSILEAQATDQSFLFGTNDADNVTATQVTWEYLTPENSGRAIYSLLRITTTNITVIRSETIPTAPIPFAPCDISIQNIAYGGVLSDTDCATATEPDGQPKQFFGQVDTSAVLILYGLGDGRSNLSALALDETVYEWTIANSERMDNLLLARGYIVSINASLVTVEMSVLKPAISYLQLFLVLLAIVVYGIAWLSLKLLATSHWSSSLLLNLLAPMGKAPGYLYPVPAIKLWEAEAGTFIAVGESVLRVDAGGFEAQGQMAPGSMDQKFAQQPQVMVSERESFLPQYQQPIYAPRN</sequence>
<organism evidence="2 3">
    <name type="scientific">Lachnellula suecica</name>
    <dbReference type="NCBI Taxonomy" id="602035"/>
    <lineage>
        <taxon>Eukaryota</taxon>
        <taxon>Fungi</taxon>
        <taxon>Dikarya</taxon>
        <taxon>Ascomycota</taxon>
        <taxon>Pezizomycotina</taxon>
        <taxon>Leotiomycetes</taxon>
        <taxon>Helotiales</taxon>
        <taxon>Lachnaceae</taxon>
        <taxon>Lachnellula</taxon>
    </lineage>
</organism>
<evidence type="ECO:0000256" key="1">
    <source>
        <dbReference type="SAM" id="Phobius"/>
    </source>
</evidence>
<gene>
    <name evidence="2" type="ORF">LSUE1_G010046</name>
</gene>
<evidence type="ECO:0000313" key="2">
    <source>
        <dbReference type="EMBL" id="TVY67351.1"/>
    </source>
</evidence>
<feature type="transmembrane region" description="Helical" evidence="1">
    <location>
        <begin position="524"/>
        <end position="544"/>
    </location>
</feature>
<protein>
    <submittedName>
        <fullName evidence="2">Uncharacterized protein</fullName>
    </submittedName>
</protein>
<feature type="transmembrane region" description="Helical" evidence="1">
    <location>
        <begin position="77"/>
        <end position="99"/>
    </location>
</feature>
<dbReference type="AlphaFoldDB" id="A0A8T9BZD6"/>
<feature type="transmembrane region" description="Helical" evidence="1">
    <location>
        <begin position="30"/>
        <end position="56"/>
    </location>
</feature>
<keyword evidence="3" id="KW-1185">Reference proteome</keyword>
<dbReference type="EMBL" id="QGMK01001604">
    <property type="protein sequence ID" value="TVY67351.1"/>
    <property type="molecule type" value="Genomic_DNA"/>
</dbReference>
<keyword evidence="1" id="KW-1133">Transmembrane helix</keyword>
<name>A0A8T9BZD6_9HELO</name>
<feature type="transmembrane region" description="Helical" evidence="1">
    <location>
        <begin position="497"/>
        <end position="518"/>
    </location>
</feature>
<proteinExistence type="predicted"/>
<keyword evidence="1" id="KW-0812">Transmembrane</keyword>
<dbReference type="OrthoDB" id="5348845at2759"/>
<comment type="caution">
    <text evidence="2">The sequence shown here is derived from an EMBL/GenBank/DDBJ whole genome shotgun (WGS) entry which is preliminary data.</text>
</comment>
<keyword evidence="1" id="KW-0472">Membrane</keyword>
<reference evidence="2 3" key="1">
    <citation type="submission" date="2018-05" db="EMBL/GenBank/DDBJ databases">
        <title>Genome sequencing and assembly of the regulated plant pathogen Lachnellula willkommii and related sister species for the development of diagnostic species identification markers.</title>
        <authorList>
            <person name="Giroux E."/>
            <person name="Bilodeau G."/>
        </authorList>
    </citation>
    <scope>NUCLEOTIDE SEQUENCE [LARGE SCALE GENOMIC DNA]</scope>
    <source>
        <strain evidence="2 3">CBS 268.59</strain>
    </source>
</reference>